<dbReference type="PANTHER" id="PTHR35788:SF1">
    <property type="entry name" value="EXPORTED PROTEIN"/>
    <property type="match status" value="1"/>
</dbReference>
<accession>A0A2M8LHX2</accession>
<dbReference type="AlphaFoldDB" id="A0A2M8LHX2"/>
<reference evidence="4" key="1">
    <citation type="submission" date="2017-09" db="EMBL/GenBank/DDBJ databases">
        <title>Depth-based differentiation of microbial function through sediment-hosted aquifers and enrichment of novel symbionts in the deep terrestrial subsurface.</title>
        <authorList>
            <person name="Probst A.J."/>
            <person name="Ladd B."/>
            <person name="Jarett J.K."/>
            <person name="Geller-Mcgrath D.E."/>
            <person name="Sieber C.M.K."/>
            <person name="Emerson J.B."/>
            <person name="Anantharaman K."/>
            <person name="Thomas B.C."/>
            <person name="Malmstrom R."/>
            <person name="Stieglmeier M."/>
            <person name="Klingl A."/>
            <person name="Woyke T."/>
            <person name="Ryan C.M."/>
            <person name="Banfield J.F."/>
        </authorList>
    </citation>
    <scope>NUCLEOTIDE SEQUENCE [LARGE SCALE GENOMIC DNA]</scope>
</reference>
<evidence type="ECO:0000256" key="2">
    <source>
        <dbReference type="SAM" id="Phobius"/>
    </source>
</evidence>
<name>A0A2M8LHX2_9BACT</name>
<evidence type="ECO:0000313" key="3">
    <source>
        <dbReference type="EMBL" id="PJE77033.1"/>
    </source>
</evidence>
<evidence type="ECO:0000256" key="1">
    <source>
        <dbReference type="SAM" id="MobiDB-lite"/>
    </source>
</evidence>
<dbReference type="PANTHER" id="PTHR35788">
    <property type="entry name" value="EXPORTED PROTEIN-RELATED"/>
    <property type="match status" value="1"/>
</dbReference>
<sequence length="646" mass="71472">MDHNLLNGKTPLSNPVSRGFWKVGLLILASVLVFVLILGGGAFAWAQQYQNRIPPRTMIDGMDVSGLDPGAVQMNLQNRIDDILTNGIEVQVDEVIKTLSLITITDSDLFENVDFQLEETISSLMEKHSDNPFADTYAMVTSVFRPVSTTIPVTIQEDRVRSSVLSLFPDSEVLSQRATFDLSWNTEKDMWSIGIVDGTSGKEFQWDAFFTTLEDQLIALDTQTITLALIDQTPKDFSQDEEHELVSKAATALQSAPYLITYEDLSWELTGDDLITLLAPGEDGRLTLLDEPLALWIASIADEVNQSAQNARLTIEDGRVTDFVESLEGRMLNEEQLREDLISLISSIQEAPIPSIELVVEVSEPTITTGDVNDLGIDEILGTGTSSYRGSPANRRANIQNGVDLLNGRLIAPGETFSLIQALSPFTYDNGYLPELVIKGDKIEAELGGGLCQIGTTTFRAVMNSALEVTERRNHSLVVSYYNDPANGNPGTDATIYEPAPNFKFTNDTDHYVLFQAENLTETQELRFTMWGTSDGRHASYSPPIVSRWIPVGETQYIETTDLEPGVEQCQGSHTGADASFTYTVVRPDGEIEETLFESHYRPLPRICLIGVEETVEEEEVVEEDLTEEPTDESVEEVVESSETIE</sequence>
<dbReference type="EMBL" id="PFEU01000007">
    <property type="protein sequence ID" value="PJE77033.1"/>
    <property type="molecule type" value="Genomic_DNA"/>
</dbReference>
<keyword evidence="2" id="KW-1133">Transmembrane helix</keyword>
<keyword evidence="2" id="KW-0472">Membrane</keyword>
<dbReference type="InterPro" id="IPR007391">
    <property type="entry name" value="Vancomycin_resist_VanW"/>
</dbReference>
<dbReference type="Proteomes" id="UP000231436">
    <property type="component" value="Unassembled WGS sequence"/>
</dbReference>
<organism evidence="3 4">
    <name type="scientific">Candidatus Uhrbacteria bacterium CG10_big_fil_rev_8_21_14_0_10_48_16</name>
    <dbReference type="NCBI Taxonomy" id="1975038"/>
    <lineage>
        <taxon>Bacteria</taxon>
        <taxon>Candidatus Uhriibacteriota</taxon>
    </lineage>
</organism>
<dbReference type="InterPro" id="IPR052913">
    <property type="entry name" value="Glycopeptide_resist_protein"/>
</dbReference>
<comment type="caution">
    <text evidence="3">The sequence shown here is derived from an EMBL/GenBank/DDBJ whole genome shotgun (WGS) entry which is preliminary data.</text>
</comment>
<feature type="transmembrane region" description="Helical" evidence="2">
    <location>
        <begin position="20"/>
        <end position="46"/>
    </location>
</feature>
<evidence type="ECO:0000313" key="4">
    <source>
        <dbReference type="Proteomes" id="UP000231436"/>
    </source>
</evidence>
<dbReference type="Pfam" id="PF04294">
    <property type="entry name" value="VanW"/>
    <property type="match status" value="1"/>
</dbReference>
<proteinExistence type="predicted"/>
<feature type="region of interest" description="Disordered" evidence="1">
    <location>
        <begin position="621"/>
        <end position="646"/>
    </location>
</feature>
<protein>
    <submittedName>
        <fullName evidence="3">Uncharacterized protein</fullName>
    </submittedName>
</protein>
<gene>
    <name evidence="3" type="ORF">COV05_01275</name>
</gene>
<keyword evidence="2" id="KW-0812">Transmembrane</keyword>